<comment type="subcellular location">
    <subcellularLocation>
        <location evidence="7">Cytoplasm</location>
    </subcellularLocation>
</comment>
<proteinExistence type="inferred from homology"/>
<dbReference type="GO" id="GO:0019556">
    <property type="term" value="P:L-histidine catabolic process to glutamate and formamide"/>
    <property type="evidence" value="ECO:0007669"/>
    <property type="project" value="UniProtKB-UniRule"/>
</dbReference>
<dbReference type="AlphaFoldDB" id="E7S9M4"/>
<feature type="binding site" evidence="7">
    <location>
        <position position="93"/>
    </location>
    <ligand>
        <name>Fe(3+)</name>
        <dbReference type="ChEBI" id="CHEBI:29034"/>
    </ligand>
</feature>
<dbReference type="GO" id="GO:0008270">
    <property type="term" value="F:zinc ion binding"/>
    <property type="evidence" value="ECO:0007669"/>
    <property type="project" value="UniProtKB-UniRule"/>
</dbReference>
<feature type="binding site" evidence="7">
    <location>
        <position position="165"/>
    </location>
    <ligand>
        <name>N-formimidoyl-L-glutamate</name>
        <dbReference type="ChEBI" id="CHEBI:58928"/>
    </ligand>
</feature>
<dbReference type="SUPFAM" id="SSF51556">
    <property type="entry name" value="Metallo-dependent hydrolases"/>
    <property type="match status" value="1"/>
</dbReference>
<sequence length="427" mass="47002">MNNNGNRKESIHMSADVILTHFNQLFCPNDLGHPLYGKEMAEAKILSDAYIAIKDGKILAVGTGQPDSGLIDDHTEVKSCEGKVATPGLIDCHTHLVYGGSREHEFAKKLAGVSYLDILAQGGGILSTVRATREASFDNLYDKSKRLLDYMLRHGVTTVEAKSGYGLDWETEKRQLDVVAALDRDHEIDLVSTFMAAHAIPTEYKGRSQEYLDLIIEQMLPKVKEDNLAEFCDIFCEKGVFTADESRYLLSKAKEMGFKLRIHADEIESIGGVDVAAELESTSAEHLMVITDEGIQKLAKAKVIGNLLPATTFSLMEDTYAPARKMLDAGMAITLTTDSNPGSCPTANLQFAMHLGCFMMRLTPVEILNAVTINAAYSVDRAKTIGSFDVGKQADITIYDAPNLDYLFYFFATNLVTDVYKNGKKVI</sequence>
<gene>
    <name evidence="7 9" type="primary">hutI</name>
    <name evidence="9" type="ORF">HMPREF9421_0760</name>
</gene>
<keyword evidence="4 7" id="KW-0369">Histidine metabolism</keyword>
<dbReference type="EC" id="3.5.2.7" evidence="1 7"/>
<feature type="domain" description="Amidohydrolase-related" evidence="8">
    <location>
        <begin position="85"/>
        <end position="426"/>
    </location>
</feature>
<reference evidence="9 10" key="1">
    <citation type="submission" date="2010-12" db="EMBL/GenBank/DDBJ databases">
        <authorList>
            <person name="Muzny D."/>
            <person name="Qin X."/>
            <person name="Deng J."/>
            <person name="Jiang H."/>
            <person name="Liu Y."/>
            <person name="Qu J."/>
            <person name="Song X.-Z."/>
            <person name="Zhang L."/>
            <person name="Thornton R."/>
            <person name="Coyle M."/>
            <person name="Francisco L."/>
            <person name="Jackson L."/>
            <person name="Javaid M."/>
            <person name="Korchina V."/>
            <person name="Kovar C."/>
            <person name="Mata R."/>
            <person name="Mathew T."/>
            <person name="Ngo R."/>
            <person name="Nguyen L."/>
            <person name="Nguyen N."/>
            <person name="Okwuonu G."/>
            <person name="Ongeri F."/>
            <person name="Pham C."/>
            <person name="Simmons D."/>
            <person name="Wilczek-Boney K."/>
            <person name="Hale W."/>
            <person name="Jakkamsetti A."/>
            <person name="Pham P."/>
            <person name="Ruth R."/>
            <person name="San Lucas F."/>
            <person name="Warren J."/>
            <person name="Zhang J."/>
            <person name="Zhao Z."/>
            <person name="Zhou C."/>
            <person name="Zhu D."/>
            <person name="Lee S."/>
            <person name="Bess C."/>
            <person name="Blankenburg K."/>
            <person name="Forbes L."/>
            <person name="Fu Q."/>
            <person name="Gubbala S."/>
            <person name="Hirani K."/>
            <person name="Jayaseelan J.C."/>
            <person name="Lara F."/>
            <person name="Munidasa M."/>
            <person name="Palculict T."/>
            <person name="Patil S."/>
            <person name="Pu L.-L."/>
            <person name="Saada N."/>
            <person name="Tang L."/>
            <person name="Weissenberger G."/>
            <person name="Zhu Y."/>
            <person name="Hemphill L."/>
            <person name="Shang Y."/>
            <person name="Youmans B."/>
            <person name="Ayvaz T."/>
            <person name="Ross M."/>
            <person name="Santibanez J."/>
            <person name="Aqrawi P."/>
            <person name="Gross S."/>
            <person name="Joshi V."/>
            <person name="Fowler G."/>
            <person name="Nazareth L."/>
            <person name="Reid J."/>
            <person name="Worley K."/>
            <person name="Petrosino J."/>
            <person name="Highlander S."/>
            <person name="Gibbs R."/>
        </authorList>
    </citation>
    <scope>NUCLEOTIDE SEQUENCE [LARGE SCALE GENOMIC DNA]</scope>
    <source>
        <strain evidence="9 10">ATCC 700641</strain>
    </source>
</reference>
<dbReference type="GO" id="GO:0005737">
    <property type="term" value="C:cytoplasm"/>
    <property type="evidence" value="ECO:0007669"/>
    <property type="project" value="UniProtKB-SubCell"/>
</dbReference>
<dbReference type="Pfam" id="PF01979">
    <property type="entry name" value="Amidohydro_1"/>
    <property type="match status" value="1"/>
</dbReference>
<feature type="binding site" evidence="7">
    <location>
        <position position="263"/>
    </location>
    <ligand>
        <name>Fe(3+)</name>
        <dbReference type="ChEBI" id="CHEBI:29034"/>
    </ligand>
</feature>
<comment type="catalytic activity">
    <reaction evidence="7">
        <text>4-imidazolone-5-propanoate + H2O = N-formimidoyl-L-glutamate</text>
        <dbReference type="Rhea" id="RHEA:23660"/>
        <dbReference type="ChEBI" id="CHEBI:15377"/>
        <dbReference type="ChEBI" id="CHEBI:58928"/>
        <dbReference type="ChEBI" id="CHEBI:77893"/>
        <dbReference type="EC" id="3.5.2.7"/>
    </reaction>
</comment>
<feature type="binding site" evidence="7">
    <location>
        <position position="342"/>
    </location>
    <ligand>
        <name>N-formimidoyl-L-glutamate</name>
        <dbReference type="ChEBI" id="CHEBI:58928"/>
    </ligand>
</feature>
<dbReference type="PANTHER" id="PTHR42752">
    <property type="entry name" value="IMIDAZOLONEPROPIONASE"/>
    <property type="match status" value="1"/>
</dbReference>
<keyword evidence="3 7" id="KW-0378">Hydrolase</keyword>
<dbReference type="InterPro" id="IPR032466">
    <property type="entry name" value="Metal_Hydrolase"/>
</dbReference>
<comment type="function">
    <text evidence="7">Catalyzes the hydrolytic cleavage of the carbon-nitrogen bond in imidazolone-5-propanoate to yield N-formimidoyl-L-glutamate. It is the third step in the universal histidine degradation pathway.</text>
</comment>
<keyword evidence="5 7" id="KW-0862">Zinc</keyword>
<dbReference type="PANTHER" id="PTHR42752:SF1">
    <property type="entry name" value="IMIDAZOLONEPROPIONASE-RELATED"/>
    <property type="match status" value="1"/>
</dbReference>
<feature type="binding site" evidence="7">
    <location>
        <position position="343"/>
    </location>
    <ligand>
        <name>4-imidazolone-5-propanoate</name>
        <dbReference type="ChEBI" id="CHEBI:77893"/>
    </ligand>
</feature>
<evidence type="ECO:0000313" key="10">
    <source>
        <dbReference type="Proteomes" id="UP000002814"/>
    </source>
</evidence>
<dbReference type="CDD" id="cd01296">
    <property type="entry name" value="Imidazolone-5PH"/>
    <property type="match status" value="1"/>
</dbReference>
<dbReference type="GO" id="GO:0050480">
    <property type="term" value="F:imidazolonepropionase activity"/>
    <property type="evidence" value="ECO:0007669"/>
    <property type="project" value="UniProtKB-UniRule"/>
</dbReference>
<dbReference type="eggNOG" id="COG1228">
    <property type="taxonomic scope" value="Bacteria"/>
</dbReference>
<dbReference type="FunFam" id="3.20.20.140:FF:000007">
    <property type="entry name" value="Imidazolonepropionase"/>
    <property type="match status" value="1"/>
</dbReference>
<feature type="binding site" evidence="7">
    <location>
        <position position="263"/>
    </location>
    <ligand>
        <name>Zn(2+)</name>
        <dbReference type="ChEBI" id="CHEBI:29105"/>
    </ligand>
</feature>
<dbReference type="NCBIfam" id="TIGR01224">
    <property type="entry name" value="hutI"/>
    <property type="match status" value="1"/>
</dbReference>
<dbReference type="InterPro" id="IPR005920">
    <property type="entry name" value="HutI"/>
</dbReference>
<evidence type="ECO:0000256" key="3">
    <source>
        <dbReference type="ARBA" id="ARBA00022801"/>
    </source>
</evidence>
<dbReference type="GO" id="GO:0019557">
    <property type="term" value="P:L-histidine catabolic process to glutamate and formate"/>
    <property type="evidence" value="ECO:0007669"/>
    <property type="project" value="UniProtKB-UniPathway"/>
</dbReference>
<evidence type="ECO:0000256" key="6">
    <source>
        <dbReference type="ARBA" id="ARBA00023004"/>
    </source>
</evidence>
<dbReference type="SUPFAM" id="SSF51338">
    <property type="entry name" value="Composite domain of metallo-dependent hydrolases"/>
    <property type="match status" value="1"/>
</dbReference>
<keyword evidence="6 7" id="KW-0408">Iron</keyword>
<dbReference type="HAMAP" id="MF_00372">
    <property type="entry name" value="HutI"/>
    <property type="match status" value="1"/>
</dbReference>
<evidence type="ECO:0000256" key="5">
    <source>
        <dbReference type="ARBA" id="ARBA00022833"/>
    </source>
</evidence>
<feature type="binding site" evidence="7">
    <location>
        <position position="95"/>
    </location>
    <ligand>
        <name>Fe(3+)</name>
        <dbReference type="ChEBI" id="CHEBI:29034"/>
    </ligand>
</feature>
<name>E7S9M4_9STRE</name>
<keyword evidence="7" id="KW-0963">Cytoplasm</keyword>
<comment type="caution">
    <text evidence="9">The sequence shown here is derived from an EMBL/GenBank/DDBJ whole genome shotgun (WGS) entry which is preliminary data.</text>
</comment>
<evidence type="ECO:0000259" key="8">
    <source>
        <dbReference type="Pfam" id="PF01979"/>
    </source>
</evidence>
<feature type="binding site" evidence="7">
    <location>
        <position position="338"/>
    </location>
    <ligand>
        <name>Fe(3+)</name>
        <dbReference type="ChEBI" id="CHEBI:29034"/>
    </ligand>
</feature>
<feature type="binding site" evidence="7">
    <location>
        <position position="93"/>
    </location>
    <ligand>
        <name>Zn(2+)</name>
        <dbReference type="ChEBI" id="CHEBI:29105"/>
    </ligand>
</feature>
<feature type="binding site" evidence="7">
    <location>
        <position position="266"/>
    </location>
    <ligand>
        <name>4-imidazolone-5-propanoate</name>
        <dbReference type="ChEBI" id="CHEBI:77893"/>
    </ligand>
</feature>
<evidence type="ECO:0000256" key="4">
    <source>
        <dbReference type="ARBA" id="ARBA00022808"/>
    </source>
</evidence>
<dbReference type="GO" id="GO:0005506">
    <property type="term" value="F:iron ion binding"/>
    <property type="evidence" value="ECO:0007669"/>
    <property type="project" value="UniProtKB-UniRule"/>
</dbReference>
<dbReference type="Gene3D" id="2.30.40.10">
    <property type="entry name" value="Urease, subunit C, domain 1"/>
    <property type="match status" value="1"/>
</dbReference>
<feature type="binding site" evidence="7">
    <location>
        <position position="340"/>
    </location>
    <ligand>
        <name>N-formimidoyl-L-glutamate</name>
        <dbReference type="ChEBI" id="CHEBI:58928"/>
    </ligand>
</feature>
<feature type="binding site" evidence="7">
    <location>
        <position position="102"/>
    </location>
    <ligand>
        <name>4-imidazolone-5-propanoate</name>
        <dbReference type="ChEBI" id="CHEBI:77893"/>
    </ligand>
</feature>
<evidence type="ECO:0000256" key="1">
    <source>
        <dbReference type="ARBA" id="ARBA00012864"/>
    </source>
</evidence>
<dbReference type="UniPathway" id="UPA00379">
    <property type="reaction ID" value="UER00551"/>
</dbReference>
<dbReference type="Proteomes" id="UP000002814">
    <property type="component" value="Unassembled WGS sequence"/>
</dbReference>
<feature type="binding site" evidence="7">
    <location>
        <position position="165"/>
    </location>
    <ligand>
        <name>4-imidazolone-5-propanoate</name>
        <dbReference type="ChEBI" id="CHEBI:77893"/>
    </ligand>
</feature>
<evidence type="ECO:0000256" key="7">
    <source>
        <dbReference type="HAMAP-Rule" id="MF_00372"/>
    </source>
</evidence>
<comment type="similarity">
    <text evidence="7">Belongs to the metallo-dependent hydrolases superfamily. HutI family.</text>
</comment>
<dbReference type="HOGENOM" id="CLU_041647_0_1_9"/>
<dbReference type="EMBL" id="AEQR01000015">
    <property type="protein sequence ID" value="EFV99749.1"/>
    <property type="molecule type" value="Genomic_DNA"/>
</dbReference>
<dbReference type="Gene3D" id="3.20.20.140">
    <property type="entry name" value="Metal-dependent hydrolases"/>
    <property type="match status" value="1"/>
</dbReference>
<feature type="binding site" evidence="7">
    <location>
        <position position="95"/>
    </location>
    <ligand>
        <name>Zn(2+)</name>
        <dbReference type="ChEBI" id="CHEBI:29105"/>
    </ligand>
</feature>
<comment type="cofactor">
    <cofactor evidence="7">
        <name>Zn(2+)</name>
        <dbReference type="ChEBI" id="CHEBI:29105"/>
    </cofactor>
    <cofactor evidence="7">
        <name>Fe(3+)</name>
        <dbReference type="ChEBI" id="CHEBI:29034"/>
    </cofactor>
    <text evidence="7">Binds 1 zinc or iron ion per subunit.</text>
</comment>
<dbReference type="InterPro" id="IPR006680">
    <property type="entry name" value="Amidohydro-rel"/>
</dbReference>
<evidence type="ECO:0000313" key="9">
    <source>
        <dbReference type="EMBL" id="EFV99749.1"/>
    </source>
</evidence>
<feature type="binding site" evidence="7">
    <location>
        <position position="198"/>
    </location>
    <ligand>
        <name>4-imidazolone-5-propanoate</name>
        <dbReference type="ChEBI" id="CHEBI:77893"/>
    </ligand>
</feature>
<keyword evidence="2 7" id="KW-0479">Metal-binding</keyword>
<organism evidence="9 10">
    <name type="scientific">Streptococcus australis ATCC 700641</name>
    <dbReference type="NCBI Taxonomy" id="888833"/>
    <lineage>
        <taxon>Bacteria</taxon>
        <taxon>Bacillati</taxon>
        <taxon>Bacillota</taxon>
        <taxon>Bacilli</taxon>
        <taxon>Lactobacillales</taxon>
        <taxon>Streptococcaceae</taxon>
        <taxon>Streptococcus</taxon>
    </lineage>
</organism>
<comment type="pathway">
    <text evidence="7">Amino-acid degradation; L-histidine degradation into L-glutamate; N-formimidoyl-L-glutamate from L-histidine: step 3/3.</text>
</comment>
<keyword evidence="10" id="KW-1185">Reference proteome</keyword>
<accession>E7S9M4</accession>
<evidence type="ECO:0000256" key="2">
    <source>
        <dbReference type="ARBA" id="ARBA00022723"/>
    </source>
</evidence>
<feature type="binding site" evidence="7">
    <location>
        <position position="338"/>
    </location>
    <ligand>
        <name>Zn(2+)</name>
        <dbReference type="ChEBI" id="CHEBI:29105"/>
    </ligand>
</feature>
<dbReference type="InterPro" id="IPR011059">
    <property type="entry name" value="Metal-dep_hydrolase_composite"/>
</dbReference>
<protein>
    <recommendedName>
        <fullName evidence="1 7">Imidazolonepropionase</fullName>
        <ecNumber evidence="1 7">3.5.2.7</ecNumber>
    </recommendedName>
    <alternativeName>
        <fullName evidence="7">Imidazolone-5-propionate hydrolase</fullName>
    </alternativeName>
</protein>